<dbReference type="InterPro" id="IPR006675">
    <property type="entry name" value="HDIG_dom"/>
</dbReference>
<accession>A0A480AKD5</accession>
<dbReference type="GO" id="GO:0016787">
    <property type="term" value="F:hydrolase activity"/>
    <property type="evidence" value="ECO:0007669"/>
    <property type="project" value="UniProtKB-KW"/>
</dbReference>
<dbReference type="InterPro" id="IPR052340">
    <property type="entry name" value="RNase_Y/CdgJ"/>
</dbReference>
<dbReference type="OrthoDB" id="9770715at2"/>
<gene>
    <name evidence="2" type="ORF">AQPW35_10920</name>
</gene>
<organism evidence="2 3">
    <name type="scientific">Pseudaquabacterium pictum</name>
    <dbReference type="NCBI Taxonomy" id="2315236"/>
    <lineage>
        <taxon>Bacteria</taxon>
        <taxon>Pseudomonadati</taxon>
        <taxon>Pseudomonadota</taxon>
        <taxon>Betaproteobacteria</taxon>
        <taxon>Burkholderiales</taxon>
        <taxon>Sphaerotilaceae</taxon>
        <taxon>Pseudaquabacterium</taxon>
    </lineage>
</organism>
<evidence type="ECO:0000313" key="2">
    <source>
        <dbReference type="EMBL" id="GCL62011.1"/>
    </source>
</evidence>
<dbReference type="PANTHER" id="PTHR33525">
    <property type="match status" value="1"/>
</dbReference>
<sequence length="352" mass="36820">MHTAAPPRSPQVNPAQAQSERLAWLFRGCDGTQGPVHPLLQPLSCLRDLGDAAVLIPPPPTRTPQPQPPRHTIDRAWLCARVDALPALPQAVLAAIRVLQQDGSSTAQCAAALGRDPALAAMLLRLANAAAYGRSGRIGSLYEAVALLGRAAVGSVLTAAAVAAQFQDARCPGFDRQRYSRQAFASGIAAQTLANELGADGGLAFTAGLLHDIGHLVLVSQLPAAMAQAMAWARLHDQPLHLAEQEVLGIDHAEAGALVARHWHFPPALVAAVAGHHGTGAQPAAEHAWLLDVVQGADALVHALDLHQAEDERVPDLDPALWQRLDLSPARCARVLAVTEQGVAALAGALTP</sequence>
<name>A0A480AKD5_9BURK</name>
<reference evidence="3" key="1">
    <citation type="submission" date="2019-03" db="EMBL/GenBank/DDBJ databases">
        <title>Aquabacterium pictum sp.nov., the first bacteriochlorophyll a-containing freshwater bacterium in the genus Aquabacterium of the class Betaproteobacteria.</title>
        <authorList>
            <person name="Hirose S."/>
            <person name="Tank M."/>
            <person name="Hara E."/>
            <person name="Tamaki H."/>
            <person name="Takaichi S."/>
            <person name="Haruta S."/>
            <person name="Hanada S."/>
        </authorList>
    </citation>
    <scope>NUCLEOTIDE SEQUENCE [LARGE SCALE GENOMIC DNA]</scope>
    <source>
        <strain evidence="3">W35</strain>
    </source>
</reference>
<dbReference type="Proteomes" id="UP000301751">
    <property type="component" value="Unassembled WGS sequence"/>
</dbReference>
<dbReference type="SUPFAM" id="SSF109604">
    <property type="entry name" value="HD-domain/PDEase-like"/>
    <property type="match status" value="1"/>
</dbReference>
<proteinExistence type="predicted"/>
<dbReference type="NCBIfam" id="TIGR00277">
    <property type="entry name" value="HDIG"/>
    <property type="match status" value="1"/>
</dbReference>
<keyword evidence="3" id="KW-1185">Reference proteome</keyword>
<dbReference type="Gene3D" id="1.10.3210.10">
    <property type="entry name" value="Hypothetical protein af1432"/>
    <property type="match status" value="1"/>
</dbReference>
<dbReference type="EMBL" id="BJCL01000002">
    <property type="protein sequence ID" value="GCL62011.1"/>
    <property type="molecule type" value="Genomic_DNA"/>
</dbReference>
<evidence type="ECO:0000259" key="1">
    <source>
        <dbReference type="PROSITE" id="PS51833"/>
    </source>
</evidence>
<dbReference type="PANTHER" id="PTHR33525:SF3">
    <property type="entry name" value="RIBONUCLEASE Y"/>
    <property type="match status" value="1"/>
</dbReference>
<dbReference type="PROSITE" id="PS51833">
    <property type="entry name" value="HDOD"/>
    <property type="match status" value="1"/>
</dbReference>
<comment type="caution">
    <text evidence="2">The sequence shown here is derived from an EMBL/GenBank/DDBJ whole genome shotgun (WGS) entry which is preliminary data.</text>
</comment>
<dbReference type="Pfam" id="PF08668">
    <property type="entry name" value="HDOD"/>
    <property type="match status" value="1"/>
</dbReference>
<dbReference type="AlphaFoldDB" id="A0A480AKD5"/>
<evidence type="ECO:0000313" key="3">
    <source>
        <dbReference type="Proteomes" id="UP000301751"/>
    </source>
</evidence>
<keyword evidence="2" id="KW-0378">Hydrolase</keyword>
<dbReference type="RefSeq" id="WP_137731762.1">
    <property type="nucleotide sequence ID" value="NZ_BJCL01000002.1"/>
</dbReference>
<feature type="domain" description="HDOD" evidence="1">
    <location>
        <begin position="85"/>
        <end position="279"/>
    </location>
</feature>
<protein>
    <submittedName>
        <fullName evidence="2">HD family phosphohydrolase</fullName>
    </submittedName>
</protein>
<dbReference type="InterPro" id="IPR013976">
    <property type="entry name" value="HDOD"/>
</dbReference>